<proteinExistence type="predicted"/>
<sequence length="356" mass="40717">MAHNSLDKPSEDVIHDLNEFVAHVDSLEIRLSDILGLEKADPMQQMRVLHGDKYTGAVVLEAQEPIIPPGTTSPVTVVCKIAYGPDALARLTREYHVYNRLESLQGQDIPRCYGLFYCPAAVDQACLLLEYGGEALRSYDAKDHPSLSAVKMKSWSFRKDLLDILQRIHKLGVNHNHFYESNTIIPKNILIRIIEDKGTPREVPCIINFDKADLAHCCEVEKDVSARSWGFPLHMIHIYNPFCEELVRSANHAIWLPYTIMLQGQPLDAGDVVYMAPKELISKYMKRELSPEAAKNIEESLKGKKEWLLSVFLRDYDWTSREGRIEQYRNIEEELDGRDVDGQCIDGNGFVRYHYD</sequence>
<evidence type="ECO:0000313" key="2">
    <source>
        <dbReference type="Proteomes" id="UP000015241"/>
    </source>
</evidence>
<organism evidence="1 2">
    <name type="scientific">Fomitopsis schrenkii</name>
    <name type="common">Brown rot fungus</name>
    <dbReference type="NCBI Taxonomy" id="2126942"/>
    <lineage>
        <taxon>Eukaryota</taxon>
        <taxon>Fungi</taxon>
        <taxon>Dikarya</taxon>
        <taxon>Basidiomycota</taxon>
        <taxon>Agaricomycotina</taxon>
        <taxon>Agaricomycetes</taxon>
        <taxon>Polyporales</taxon>
        <taxon>Fomitopsis</taxon>
    </lineage>
</organism>
<reference evidence="1 2" key="1">
    <citation type="journal article" date="2012" name="Science">
        <title>The Paleozoic origin of enzymatic lignin decomposition reconstructed from 31 fungal genomes.</title>
        <authorList>
            <person name="Floudas D."/>
            <person name="Binder M."/>
            <person name="Riley R."/>
            <person name="Barry K."/>
            <person name="Blanchette R.A."/>
            <person name="Henrissat B."/>
            <person name="Martinez A.T."/>
            <person name="Otillar R."/>
            <person name="Spatafora J.W."/>
            <person name="Yadav J.S."/>
            <person name="Aerts A."/>
            <person name="Benoit I."/>
            <person name="Boyd A."/>
            <person name="Carlson A."/>
            <person name="Copeland A."/>
            <person name="Coutinho P.M."/>
            <person name="de Vries R.P."/>
            <person name="Ferreira P."/>
            <person name="Findley K."/>
            <person name="Foster B."/>
            <person name="Gaskell J."/>
            <person name="Glotzer D."/>
            <person name="Gorecki P."/>
            <person name="Heitman J."/>
            <person name="Hesse C."/>
            <person name="Hori C."/>
            <person name="Igarashi K."/>
            <person name="Jurgens J.A."/>
            <person name="Kallen N."/>
            <person name="Kersten P."/>
            <person name="Kohler A."/>
            <person name="Kuees U."/>
            <person name="Kumar T.K.A."/>
            <person name="Kuo A."/>
            <person name="LaButti K."/>
            <person name="Larrondo L.F."/>
            <person name="Lindquist E."/>
            <person name="Ling A."/>
            <person name="Lombard V."/>
            <person name="Lucas S."/>
            <person name="Lundell T."/>
            <person name="Martin R."/>
            <person name="McLaughlin D.J."/>
            <person name="Morgenstern I."/>
            <person name="Morin E."/>
            <person name="Murat C."/>
            <person name="Nagy L.G."/>
            <person name="Nolan M."/>
            <person name="Ohm R.A."/>
            <person name="Patyshakuliyeva A."/>
            <person name="Rokas A."/>
            <person name="Ruiz-Duenas F.J."/>
            <person name="Sabat G."/>
            <person name="Salamov A."/>
            <person name="Samejima M."/>
            <person name="Schmutz J."/>
            <person name="Slot J.C."/>
            <person name="St John F."/>
            <person name="Stenlid J."/>
            <person name="Sun H."/>
            <person name="Sun S."/>
            <person name="Syed K."/>
            <person name="Tsang A."/>
            <person name="Wiebenga A."/>
            <person name="Young D."/>
            <person name="Pisabarro A."/>
            <person name="Eastwood D.C."/>
            <person name="Martin F."/>
            <person name="Cullen D."/>
            <person name="Grigoriev I.V."/>
            <person name="Hibbett D.S."/>
        </authorList>
    </citation>
    <scope>NUCLEOTIDE SEQUENCE</scope>
    <source>
        <strain evidence="2">FP-58527</strain>
    </source>
</reference>
<dbReference type="HOGENOM" id="CLU_066672_0_0_1"/>
<keyword evidence="2" id="KW-1185">Reference proteome</keyword>
<dbReference type="OrthoDB" id="2751906at2759"/>
<dbReference type="InterPro" id="IPR011009">
    <property type="entry name" value="Kinase-like_dom_sf"/>
</dbReference>
<dbReference type="STRING" id="743788.S8EDL3"/>
<dbReference type="SUPFAM" id="SSF56112">
    <property type="entry name" value="Protein kinase-like (PK-like)"/>
    <property type="match status" value="1"/>
</dbReference>
<dbReference type="InParanoid" id="S8EDL3"/>
<dbReference type="AlphaFoldDB" id="S8EDL3"/>
<gene>
    <name evidence="1" type="ORF">FOMPIDRAFT_1047083</name>
</gene>
<evidence type="ECO:0000313" key="1">
    <source>
        <dbReference type="EMBL" id="EPT03092.1"/>
    </source>
</evidence>
<accession>S8EDL3</accession>
<dbReference type="EMBL" id="KE504131">
    <property type="protein sequence ID" value="EPT03092.1"/>
    <property type="molecule type" value="Genomic_DNA"/>
</dbReference>
<protein>
    <recommendedName>
        <fullName evidence="3">Protein kinase domain-containing protein</fullName>
    </recommendedName>
</protein>
<evidence type="ECO:0008006" key="3">
    <source>
        <dbReference type="Google" id="ProtNLM"/>
    </source>
</evidence>
<name>S8EDL3_FOMSC</name>
<dbReference type="Proteomes" id="UP000015241">
    <property type="component" value="Unassembled WGS sequence"/>
</dbReference>